<feature type="compositionally biased region" description="Basic and acidic residues" evidence="1">
    <location>
        <begin position="301"/>
        <end position="312"/>
    </location>
</feature>
<feature type="region of interest" description="Disordered" evidence="1">
    <location>
        <begin position="152"/>
        <end position="179"/>
    </location>
</feature>
<protein>
    <submittedName>
        <fullName evidence="2">Uncharacterized protein</fullName>
    </submittedName>
</protein>
<comment type="caution">
    <text evidence="2">The sequence shown here is derived from an EMBL/GenBank/DDBJ whole genome shotgun (WGS) entry which is preliminary data.</text>
</comment>
<evidence type="ECO:0000313" key="2">
    <source>
        <dbReference type="EMBL" id="CAI8015012.1"/>
    </source>
</evidence>
<feature type="region of interest" description="Disordered" evidence="1">
    <location>
        <begin position="1"/>
        <end position="28"/>
    </location>
</feature>
<name>A0AA35WII2_GEOBA</name>
<evidence type="ECO:0000256" key="1">
    <source>
        <dbReference type="SAM" id="MobiDB-lite"/>
    </source>
</evidence>
<reference evidence="2" key="1">
    <citation type="submission" date="2023-03" db="EMBL/GenBank/DDBJ databases">
        <authorList>
            <person name="Steffen K."/>
            <person name="Cardenas P."/>
        </authorList>
    </citation>
    <scope>NUCLEOTIDE SEQUENCE</scope>
</reference>
<feature type="compositionally biased region" description="Low complexity" evidence="1">
    <location>
        <begin position="81"/>
        <end position="90"/>
    </location>
</feature>
<accession>A0AA35WII2</accession>
<dbReference type="Proteomes" id="UP001174909">
    <property type="component" value="Unassembled WGS sequence"/>
</dbReference>
<feature type="region of interest" description="Disordered" evidence="1">
    <location>
        <begin position="72"/>
        <end position="137"/>
    </location>
</feature>
<organism evidence="2 3">
    <name type="scientific">Geodia barretti</name>
    <name type="common">Barrett's horny sponge</name>
    <dbReference type="NCBI Taxonomy" id="519541"/>
    <lineage>
        <taxon>Eukaryota</taxon>
        <taxon>Metazoa</taxon>
        <taxon>Porifera</taxon>
        <taxon>Demospongiae</taxon>
        <taxon>Heteroscleromorpha</taxon>
        <taxon>Tetractinellida</taxon>
        <taxon>Astrophorina</taxon>
        <taxon>Geodiidae</taxon>
        <taxon>Geodia</taxon>
    </lineage>
</organism>
<evidence type="ECO:0000313" key="3">
    <source>
        <dbReference type="Proteomes" id="UP001174909"/>
    </source>
</evidence>
<feature type="compositionally biased region" description="Pro residues" evidence="1">
    <location>
        <begin position="1"/>
        <end position="10"/>
    </location>
</feature>
<sequence length="352" mass="38517">MESPTPPPPAAEAGQPQGRNGGGNSSCKPLWVDAELSVYVGNLDPDTSVEDMEELLYELFLQTITEMASNSVDDSTVLPHTTDGTTDATDGGSGADRNGSQIELERQSQSGSGLFSGVSDNKRNPFTDNSVVPHPSDDQMCSVVVDLQDQTGGDNGMAPYRSDDQMSSGMALSGDQTGSGMAPYSSGNQMTSGVVHFSDDEQPDNGMAPHTSDDQIRNGLVLFRNDSYFDDDSQYHDDSGYVSSTLLRKHARFETDADEDDHDEPYRDGPSHPPPEVPLDYHTELQPFGQPPTKLHRSRLSSRDHLSRETRRNTMYHRSRLQRLQDTIGQLKEAIIVEKSNSPLHSTTSTHQ</sequence>
<dbReference type="AlphaFoldDB" id="A0AA35WII2"/>
<keyword evidence="3" id="KW-1185">Reference proteome</keyword>
<proteinExistence type="predicted"/>
<feature type="region of interest" description="Disordered" evidence="1">
    <location>
        <begin position="254"/>
        <end position="322"/>
    </location>
</feature>
<dbReference type="EMBL" id="CASHTH010001413">
    <property type="protein sequence ID" value="CAI8015012.1"/>
    <property type="molecule type" value="Genomic_DNA"/>
</dbReference>
<feature type="compositionally biased region" description="Polar residues" evidence="1">
    <location>
        <begin position="165"/>
        <end position="179"/>
    </location>
</feature>
<gene>
    <name evidence="2" type="ORF">GBAR_LOCUS9355</name>
</gene>